<dbReference type="Proteomes" id="UP001451571">
    <property type="component" value="Chromosome"/>
</dbReference>
<name>A0ABZ3EUG0_9FIRM</name>
<dbReference type="PANTHER" id="PTHR35788:SF1">
    <property type="entry name" value="EXPORTED PROTEIN"/>
    <property type="match status" value="1"/>
</dbReference>
<gene>
    <name evidence="2" type="ORF">V6984_20540</name>
</gene>
<accession>A0ABZ3EUG0</accession>
<keyword evidence="1" id="KW-0732">Signal</keyword>
<evidence type="ECO:0000256" key="1">
    <source>
        <dbReference type="SAM" id="SignalP"/>
    </source>
</evidence>
<evidence type="ECO:0000313" key="2">
    <source>
        <dbReference type="EMBL" id="XAH73862.1"/>
    </source>
</evidence>
<reference evidence="2 3" key="1">
    <citation type="submission" date="2024-02" db="EMBL/GenBank/DDBJ databases">
        <title>Bacterial strain from lacustrine sediment.</title>
        <authorList>
            <person name="Petit C."/>
            <person name="Fadhlaoui K."/>
        </authorList>
    </citation>
    <scope>NUCLEOTIDE SEQUENCE [LARGE SCALE GENOMIC DNA]</scope>
    <source>
        <strain evidence="2 3">IPX-CK</strain>
    </source>
</reference>
<dbReference type="RefSeq" id="WP_342757463.1">
    <property type="nucleotide sequence ID" value="NZ_CP146256.1"/>
</dbReference>
<sequence>MKKWTKFAALALYLCLLSGTAAQAREIPTGGIDYSPVFDAEYYYNAYPDVQKAVGHDADKLLTHFITSGMKEGRVGRADFNVRAYMKNNLDLIPVLGIKDLSAYYYHYIQSGKAEGRAAAQTGTLTDVNEISSYSTKYNTDEDRAVNIELASDRINGMVIQPKETFSFSNSVLSRTTENGYKLAPSFASGRVVTSIGGGICQVSSTLYVTMLLSAIPATERYTHSLEVDYVPQGLDSAIVEGAKDLKFKNPYDYPICIHSDVKDGNLTVSISKVTE</sequence>
<feature type="signal peptide" evidence="1">
    <location>
        <begin position="1"/>
        <end position="24"/>
    </location>
</feature>
<dbReference type="EMBL" id="CP146256">
    <property type="protein sequence ID" value="XAH73862.1"/>
    <property type="molecule type" value="Genomic_DNA"/>
</dbReference>
<keyword evidence="3" id="KW-1185">Reference proteome</keyword>
<proteinExistence type="predicted"/>
<dbReference type="Pfam" id="PF04294">
    <property type="entry name" value="VanW"/>
    <property type="match status" value="1"/>
</dbReference>
<dbReference type="InterPro" id="IPR052913">
    <property type="entry name" value="Glycopeptide_resist_protein"/>
</dbReference>
<dbReference type="PANTHER" id="PTHR35788">
    <property type="entry name" value="EXPORTED PROTEIN-RELATED"/>
    <property type="match status" value="1"/>
</dbReference>
<dbReference type="InterPro" id="IPR007391">
    <property type="entry name" value="Vancomycin_resist_VanW"/>
</dbReference>
<feature type="chain" id="PRO_5046096200" evidence="1">
    <location>
        <begin position="25"/>
        <end position="276"/>
    </location>
</feature>
<organism evidence="2 3">
    <name type="scientific">Kineothrix sedimenti</name>
    <dbReference type="NCBI Taxonomy" id="3123317"/>
    <lineage>
        <taxon>Bacteria</taxon>
        <taxon>Bacillati</taxon>
        <taxon>Bacillota</taxon>
        <taxon>Clostridia</taxon>
        <taxon>Lachnospirales</taxon>
        <taxon>Lachnospiraceae</taxon>
        <taxon>Kineothrix</taxon>
    </lineage>
</organism>
<protein>
    <submittedName>
        <fullName evidence="2">VanW family protein</fullName>
    </submittedName>
</protein>
<evidence type="ECO:0000313" key="3">
    <source>
        <dbReference type="Proteomes" id="UP001451571"/>
    </source>
</evidence>